<organism evidence="2 3">
    <name type="scientific">Halorubrum alkaliphilum</name>
    <dbReference type="NCBI Taxonomy" id="261290"/>
    <lineage>
        <taxon>Archaea</taxon>
        <taxon>Methanobacteriati</taxon>
        <taxon>Methanobacteriota</taxon>
        <taxon>Stenosarchaea group</taxon>
        <taxon>Halobacteria</taxon>
        <taxon>Halobacteriales</taxon>
        <taxon>Haloferacaceae</taxon>
        <taxon>Halorubrum</taxon>
    </lineage>
</organism>
<dbReference type="EMBL" id="JAGGKQ010000002">
    <property type="protein sequence ID" value="MBP1921269.1"/>
    <property type="molecule type" value="Genomic_DNA"/>
</dbReference>
<feature type="transmembrane region" description="Helical" evidence="1">
    <location>
        <begin position="66"/>
        <end position="83"/>
    </location>
</feature>
<reference evidence="2" key="1">
    <citation type="submission" date="2021-03" db="EMBL/GenBank/DDBJ databases">
        <title>Genomic Encyclopedia of Type Strains, Phase IV (KMG-IV): sequencing the most valuable type-strain genomes for metagenomic binning, comparative biology and taxonomic classification.</title>
        <authorList>
            <person name="Goeker M."/>
        </authorList>
    </citation>
    <scope>NUCLEOTIDE SEQUENCE</scope>
    <source>
        <strain evidence="2">DSM 23564</strain>
    </source>
</reference>
<evidence type="ECO:0000256" key="1">
    <source>
        <dbReference type="SAM" id="Phobius"/>
    </source>
</evidence>
<feature type="transmembrane region" description="Helical" evidence="1">
    <location>
        <begin position="39"/>
        <end position="60"/>
    </location>
</feature>
<protein>
    <submittedName>
        <fullName evidence="2">Cadmium resistance protein CadD (Predicted permease)</fullName>
    </submittedName>
</protein>
<accession>A0A8T4GC04</accession>
<feature type="transmembrane region" description="Helical" evidence="1">
    <location>
        <begin position="6"/>
        <end position="27"/>
    </location>
</feature>
<proteinExistence type="predicted"/>
<feature type="transmembrane region" description="Helical" evidence="1">
    <location>
        <begin position="137"/>
        <end position="156"/>
    </location>
</feature>
<keyword evidence="1" id="KW-1133">Transmembrane helix</keyword>
<dbReference type="Pfam" id="PF03596">
    <property type="entry name" value="Cad"/>
    <property type="match status" value="1"/>
</dbReference>
<dbReference type="RefSeq" id="WP_209482657.1">
    <property type="nucleotide sequence ID" value="NZ_JAGGKQ010000002.1"/>
</dbReference>
<keyword evidence="1" id="KW-0812">Transmembrane</keyword>
<evidence type="ECO:0000313" key="2">
    <source>
        <dbReference type="EMBL" id="MBP1921269.1"/>
    </source>
</evidence>
<comment type="caution">
    <text evidence="2">The sequence shown here is derived from an EMBL/GenBank/DDBJ whole genome shotgun (WGS) entry which is preliminary data.</text>
</comment>
<evidence type="ECO:0000313" key="3">
    <source>
        <dbReference type="Proteomes" id="UP000823588"/>
    </source>
</evidence>
<dbReference type="AlphaFoldDB" id="A0A8T4GC04"/>
<dbReference type="Proteomes" id="UP000823588">
    <property type="component" value="Unassembled WGS sequence"/>
</dbReference>
<feature type="transmembrane region" description="Helical" evidence="1">
    <location>
        <begin position="168"/>
        <end position="191"/>
    </location>
</feature>
<sequence>METVLTLGVALFVVTHLDTVVVISAFCADNDYRAREVLVGHYLGFAIGLSAAVLGAILASELLCEWTFLLGIVPLCVGLWGLVRRPPEASVESSRVVPNSAGRIGVVAITGIGLSGENIAVYVPFFADLSTTELTVVVGLYLVGAGLVFLAARLLVSRVAVDGIPDRVDRWLVPSVLVLVGGYVVVTGFAVT</sequence>
<keyword evidence="3" id="KW-1185">Reference proteome</keyword>
<feature type="transmembrane region" description="Helical" evidence="1">
    <location>
        <begin position="104"/>
        <end position="125"/>
    </location>
</feature>
<name>A0A8T4GC04_9EURY</name>
<dbReference type="InterPro" id="IPR004676">
    <property type="entry name" value="Cd-R_transporter"/>
</dbReference>
<dbReference type="OrthoDB" id="351321at2157"/>
<gene>
    <name evidence="2" type="ORF">J2751_000258</name>
</gene>
<keyword evidence="1" id="KW-0472">Membrane</keyword>